<accession>A0A6J6MIV1</accession>
<organism evidence="2">
    <name type="scientific">freshwater metagenome</name>
    <dbReference type="NCBI Taxonomy" id="449393"/>
    <lineage>
        <taxon>unclassified sequences</taxon>
        <taxon>metagenomes</taxon>
        <taxon>ecological metagenomes</taxon>
    </lineage>
</organism>
<proteinExistence type="predicted"/>
<dbReference type="AlphaFoldDB" id="A0A6J6MIV1"/>
<dbReference type="EMBL" id="CAFBMO010000042">
    <property type="protein sequence ID" value="CAB4910124.1"/>
    <property type="molecule type" value="Genomic_DNA"/>
</dbReference>
<dbReference type="EMBL" id="CAEZVB010000041">
    <property type="protein sequence ID" value="CAB4622723.1"/>
    <property type="molecule type" value="Genomic_DNA"/>
</dbReference>
<evidence type="ECO:0000313" key="3">
    <source>
        <dbReference type="EMBL" id="CAB4910124.1"/>
    </source>
</evidence>
<dbReference type="SUPFAM" id="SSF82199">
    <property type="entry name" value="SET domain"/>
    <property type="match status" value="1"/>
</dbReference>
<dbReference type="EMBL" id="CAEZWR010000165">
    <property type="protein sequence ID" value="CAB4673872.1"/>
    <property type="molecule type" value="Genomic_DNA"/>
</dbReference>
<dbReference type="InterPro" id="IPR046341">
    <property type="entry name" value="SET_dom_sf"/>
</dbReference>
<gene>
    <name evidence="1" type="ORF">UFOPK1908_00939</name>
    <name evidence="2" type="ORF">UFOPK2282_01229</name>
    <name evidence="3" type="ORF">UFOPK3576_01049</name>
</gene>
<dbReference type="Gene3D" id="3.90.1410.10">
    <property type="entry name" value="set domain protein methyltransferase, domain 1"/>
    <property type="match status" value="1"/>
</dbReference>
<sequence>MSTRFIQSDDPIVADLLASTIELVAEAGGWLAPSTTFVNQHGQLHVESRENNGSALFHIPREAFVRVDDVQWSQSSEQLEILEVPDHFGDIETELLYIQVALHNQCGKLPWMNQTHPWLANDVPDEVIEAVRLILPGFRETHMTATDTLWANRCFKIPIDESQEPQRVLIPLVDLLNHHKQGATGSWGGDAFAVASNQAFGSNESALNYGINRGALEMAAVYGFVDISESAHVSTDVKPTLRARLWHIIEVSKNYPASSACSILAQAARVELHSQ</sequence>
<evidence type="ECO:0000313" key="2">
    <source>
        <dbReference type="EMBL" id="CAB4673872.1"/>
    </source>
</evidence>
<protein>
    <submittedName>
        <fullName evidence="2">Unannotated protein</fullName>
    </submittedName>
</protein>
<name>A0A6J6MIV1_9ZZZZ</name>
<reference evidence="2" key="1">
    <citation type="submission" date="2020-05" db="EMBL/GenBank/DDBJ databases">
        <authorList>
            <person name="Chiriac C."/>
            <person name="Salcher M."/>
            <person name="Ghai R."/>
            <person name="Kavagutti S V."/>
        </authorList>
    </citation>
    <scope>NUCLEOTIDE SEQUENCE</scope>
</reference>
<evidence type="ECO:0000313" key="1">
    <source>
        <dbReference type="EMBL" id="CAB4622723.1"/>
    </source>
</evidence>